<dbReference type="EMBL" id="JAXAFJ010000005">
    <property type="protein sequence ID" value="MDX6806357.1"/>
    <property type="molecule type" value="Genomic_DNA"/>
</dbReference>
<sequence length="279" mass="29844">MRIALALGLAGLLLALAPAASSAQEASPLPRFRVAPLEPTPAPPGPSRVVRFLTASEFPPFQFVGGDGNPAGLNVDLARAICARLNFPCTIQALPWDELPAAVESGRADALIAGMKPTAALRERLDLTRPYFRLPARFVALRDSQPSEISPDALAGKKVAVVQGTAHEAFLKAFFPQAQLMAEADANAARAALREKRADLLFGDGVSLSLWIGGTESAECCSFVGGPYPESRFFGEGMVIAVKKGEVRLRQQLDRALDEIETSGAMADLYLRWFPIGIF</sequence>
<gene>
    <name evidence="4" type="ORF">SCD90_09795</name>
</gene>
<dbReference type="RefSeq" id="WP_319844488.1">
    <property type="nucleotide sequence ID" value="NZ_JAXAFJ010000005.1"/>
</dbReference>
<name>A0ABU4RNF7_9HYPH</name>
<dbReference type="PANTHER" id="PTHR35936:SF35">
    <property type="entry name" value="L-CYSTINE-BINDING PROTEIN TCYJ"/>
    <property type="match status" value="1"/>
</dbReference>
<dbReference type="PANTHER" id="PTHR35936">
    <property type="entry name" value="MEMBRANE-BOUND LYTIC MUREIN TRANSGLYCOSYLASE F"/>
    <property type="match status" value="1"/>
</dbReference>
<dbReference type="Gene3D" id="3.40.190.10">
    <property type="entry name" value="Periplasmic binding protein-like II"/>
    <property type="match status" value="2"/>
</dbReference>
<protein>
    <submittedName>
        <fullName evidence="4">Transporter substrate-binding domain-containing protein</fullName>
    </submittedName>
</protein>
<organism evidence="4 5">
    <name type="scientific">Terrihabitans rhizophilus</name>
    <dbReference type="NCBI Taxonomy" id="3092662"/>
    <lineage>
        <taxon>Bacteria</taxon>
        <taxon>Pseudomonadati</taxon>
        <taxon>Pseudomonadota</taxon>
        <taxon>Alphaproteobacteria</taxon>
        <taxon>Hyphomicrobiales</taxon>
        <taxon>Terrihabitans</taxon>
    </lineage>
</organism>
<evidence type="ECO:0000256" key="2">
    <source>
        <dbReference type="SAM" id="SignalP"/>
    </source>
</evidence>
<keyword evidence="1 2" id="KW-0732">Signal</keyword>
<comment type="caution">
    <text evidence="4">The sequence shown here is derived from an EMBL/GenBank/DDBJ whole genome shotgun (WGS) entry which is preliminary data.</text>
</comment>
<accession>A0ABU4RNF7</accession>
<feature type="domain" description="Solute-binding protein family 3/N-terminal" evidence="3">
    <location>
        <begin position="49"/>
        <end position="277"/>
    </location>
</feature>
<keyword evidence="5" id="KW-1185">Reference proteome</keyword>
<evidence type="ECO:0000259" key="3">
    <source>
        <dbReference type="SMART" id="SM00062"/>
    </source>
</evidence>
<dbReference type="Proteomes" id="UP001274321">
    <property type="component" value="Unassembled WGS sequence"/>
</dbReference>
<evidence type="ECO:0000313" key="4">
    <source>
        <dbReference type="EMBL" id="MDX6806357.1"/>
    </source>
</evidence>
<proteinExistence type="predicted"/>
<feature type="chain" id="PRO_5045843905" evidence="2">
    <location>
        <begin position="24"/>
        <end position="279"/>
    </location>
</feature>
<evidence type="ECO:0000313" key="5">
    <source>
        <dbReference type="Proteomes" id="UP001274321"/>
    </source>
</evidence>
<evidence type="ECO:0000256" key="1">
    <source>
        <dbReference type="ARBA" id="ARBA00022729"/>
    </source>
</evidence>
<feature type="signal peptide" evidence="2">
    <location>
        <begin position="1"/>
        <end position="23"/>
    </location>
</feature>
<dbReference type="SMART" id="SM00062">
    <property type="entry name" value="PBPb"/>
    <property type="match status" value="1"/>
</dbReference>
<dbReference type="InterPro" id="IPR001638">
    <property type="entry name" value="Solute-binding_3/MltF_N"/>
</dbReference>
<dbReference type="SUPFAM" id="SSF53850">
    <property type="entry name" value="Periplasmic binding protein-like II"/>
    <property type="match status" value="1"/>
</dbReference>
<reference evidence="4 5" key="1">
    <citation type="submission" date="2023-11" db="EMBL/GenBank/DDBJ databases">
        <authorList>
            <person name="Bao R."/>
        </authorList>
    </citation>
    <scope>NUCLEOTIDE SEQUENCE [LARGE SCALE GENOMIC DNA]</scope>
    <source>
        <strain evidence="4 5">PJ23</strain>
    </source>
</reference>
<dbReference type="Pfam" id="PF00497">
    <property type="entry name" value="SBP_bac_3"/>
    <property type="match status" value="1"/>
</dbReference>